<keyword evidence="1" id="KW-0677">Repeat</keyword>
<evidence type="ECO:0000256" key="1">
    <source>
        <dbReference type="ARBA" id="ARBA00022737"/>
    </source>
</evidence>
<keyword evidence="4" id="KW-1185">Reference proteome</keyword>
<dbReference type="PANTHER" id="PTHR44314">
    <property type="entry name" value="CILIA- AND FLAGELLA-ASSOCIATED PROTEIN 70"/>
    <property type="match status" value="1"/>
</dbReference>
<dbReference type="Gene3D" id="1.25.40.10">
    <property type="entry name" value="Tetratricopeptide repeat domain"/>
    <property type="match status" value="1"/>
</dbReference>
<feature type="non-terminal residue" evidence="3">
    <location>
        <position position="1"/>
    </location>
</feature>
<dbReference type="SMART" id="SM00028">
    <property type="entry name" value="TPR"/>
    <property type="match status" value="2"/>
</dbReference>
<dbReference type="SUPFAM" id="SSF48452">
    <property type="entry name" value="TPR-like"/>
    <property type="match status" value="1"/>
</dbReference>
<dbReference type="EMBL" id="JAAWVQ010054779">
    <property type="protein sequence ID" value="MBN3275891.1"/>
    <property type="molecule type" value="Genomic_DNA"/>
</dbReference>
<sequence length="298" mass="33430">EQGVEFNFTCRFDCWEALDTLDGLAHKPVILTLVEILPKEKKQMEEKTIILGQAVVDLLPLFELNIVDHAFSGTLTLYIRLIYALCPSQPILEVAVSVLEALLSDAQLADSNLFRVSVETAYSIPEVWSTTGPQFSYMACLQVPVSLENPEVWALTGHLHYMRRDFHKASECCKRDLDFVTGASEMHPVYLRLGAIYLQEDQFAKAKLTFLRACKNFPSCLSWLGLGTACYKLVALMEAEEALAEANNLNSRNPEVWGYLSLVCLQVSIQFVTLQAFQLTTQCVLDRLPAFPFTAGLH</sequence>
<name>A0ABS2XPA6_POLSP</name>
<accession>A0ABS2XPA6</accession>
<organism evidence="3 4">
    <name type="scientific">Polyodon spathula</name>
    <name type="common">North American paddlefish</name>
    <name type="synonym">Squalus spathula</name>
    <dbReference type="NCBI Taxonomy" id="7913"/>
    <lineage>
        <taxon>Eukaryota</taxon>
        <taxon>Metazoa</taxon>
        <taxon>Chordata</taxon>
        <taxon>Craniata</taxon>
        <taxon>Vertebrata</taxon>
        <taxon>Euteleostomi</taxon>
        <taxon>Actinopterygii</taxon>
        <taxon>Chondrostei</taxon>
        <taxon>Acipenseriformes</taxon>
        <taxon>Polyodontidae</taxon>
        <taxon>Polyodon</taxon>
    </lineage>
</organism>
<gene>
    <name evidence="3" type="primary">Cfap70</name>
    <name evidence="3" type="ORF">GTO93_0002939</name>
</gene>
<dbReference type="PANTHER" id="PTHR44314:SF1">
    <property type="entry name" value="CILIA- AND FLAGELLA-ASSOCIATED PROTEIN 70"/>
    <property type="match status" value="1"/>
</dbReference>
<comment type="caution">
    <text evidence="3">The sequence shown here is derived from an EMBL/GenBank/DDBJ whole genome shotgun (WGS) entry which is preliminary data.</text>
</comment>
<dbReference type="InterPro" id="IPR052628">
    <property type="entry name" value="CFAP70"/>
</dbReference>
<protein>
    <submittedName>
        <fullName evidence="3">CFA70 protein</fullName>
    </submittedName>
</protein>
<reference evidence="3" key="1">
    <citation type="journal article" date="2021" name="Cell">
        <title>Tracing the genetic footprints of vertebrate landing in non-teleost ray-finned fishes.</title>
        <authorList>
            <person name="Bi X."/>
            <person name="Wang K."/>
            <person name="Yang L."/>
            <person name="Pan H."/>
            <person name="Jiang H."/>
            <person name="Wei Q."/>
            <person name="Fang M."/>
            <person name="Yu H."/>
            <person name="Zhu C."/>
            <person name="Cai Y."/>
            <person name="He Y."/>
            <person name="Gan X."/>
            <person name="Zeng H."/>
            <person name="Yu D."/>
            <person name="Zhu Y."/>
            <person name="Jiang H."/>
            <person name="Qiu Q."/>
            <person name="Yang H."/>
            <person name="Zhang Y.E."/>
            <person name="Wang W."/>
            <person name="Zhu M."/>
            <person name="He S."/>
            <person name="Zhang G."/>
        </authorList>
    </citation>
    <scope>NUCLEOTIDE SEQUENCE</scope>
    <source>
        <strain evidence="3">Pddl_001</strain>
    </source>
</reference>
<dbReference type="InterPro" id="IPR011990">
    <property type="entry name" value="TPR-like_helical_dom_sf"/>
</dbReference>
<feature type="non-terminal residue" evidence="3">
    <location>
        <position position="298"/>
    </location>
</feature>
<evidence type="ECO:0000313" key="3">
    <source>
        <dbReference type="EMBL" id="MBN3275891.1"/>
    </source>
</evidence>
<keyword evidence="2" id="KW-0802">TPR repeat</keyword>
<dbReference type="InterPro" id="IPR019734">
    <property type="entry name" value="TPR_rpt"/>
</dbReference>
<evidence type="ECO:0000256" key="2">
    <source>
        <dbReference type="ARBA" id="ARBA00022803"/>
    </source>
</evidence>
<evidence type="ECO:0000313" key="4">
    <source>
        <dbReference type="Proteomes" id="UP001166093"/>
    </source>
</evidence>
<proteinExistence type="predicted"/>
<dbReference type="Proteomes" id="UP001166093">
    <property type="component" value="Unassembled WGS sequence"/>
</dbReference>